<dbReference type="EMBL" id="CP000930">
    <property type="protein sequence ID" value="ABZ83718.1"/>
    <property type="molecule type" value="Genomic_DNA"/>
</dbReference>
<accession>B0TAR6</accession>
<proteinExistence type="predicted"/>
<dbReference type="Proteomes" id="UP000008550">
    <property type="component" value="Chromosome"/>
</dbReference>
<sequence length="64" mass="7493">MFILPRADGVSLCYCFLIRFFLNKSFSVDCPCIKNLNIKKIAKLYLPLFLQKFAKDFSALLKKR</sequence>
<evidence type="ECO:0000313" key="2">
    <source>
        <dbReference type="Proteomes" id="UP000008550"/>
    </source>
</evidence>
<reference evidence="1 2" key="1">
    <citation type="journal article" date="2008" name="J. Bacteriol.">
        <title>The genome of Heliobacterium modesticaldum, a phototrophic representative of the Firmicutes containing the simplest photosynthetic apparatus.</title>
        <authorList>
            <person name="Sattley W.M."/>
            <person name="Madigan M.T."/>
            <person name="Swingley W.D."/>
            <person name="Cheung P.C."/>
            <person name="Clocksin K.M."/>
            <person name="Conrad A.L."/>
            <person name="Dejesa L.C."/>
            <person name="Honchak B.M."/>
            <person name="Jung D.O."/>
            <person name="Karbach L.E."/>
            <person name="Kurdoglu A."/>
            <person name="Lahiri S."/>
            <person name="Mastrian S.D."/>
            <person name="Page L.E."/>
            <person name="Taylor H.L."/>
            <person name="Wang Z.T."/>
            <person name="Raymond J."/>
            <person name="Chen M."/>
            <person name="Blankenship R.E."/>
            <person name="Touchman J.W."/>
        </authorList>
    </citation>
    <scope>NUCLEOTIDE SEQUENCE [LARGE SCALE GENOMIC DNA]</scope>
    <source>
        <strain evidence="2">ATCC 51547 / Ice1</strain>
    </source>
</reference>
<evidence type="ECO:0000313" key="1">
    <source>
        <dbReference type="EMBL" id="ABZ83718.1"/>
    </source>
</evidence>
<dbReference type="KEGG" id="hmo:HM1_0842"/>
<gene>
    <name evidence="1" type="ORF">HM1_0842</name>
</gene>
<dbReference type="AlphaFoldDB" id="B0TAR6"/>
<name>B0TAR6_HELMI</name>
<keyword evidence="2" id="KW-1185">Reference proteome</keyword>
<dbReference type="HOGENOM" id="CLU_2861592_0_0_9"/>
<protein>
    <submittedName>
        <fullName evidence="1">Uncharacterized protein</fullName>
    </submittedName>
</protein>
<dbReference type="STRING" id="498761.HM1_0842"/>
<organism evidence="1 2">
    <name type="scientific">Heliobacterium modesticaldum (strain ATCC 51547 / Ice1)</name>
    <dbReference type="NCBI Taxonomy" id="498761"/>
    <lineage>
        <taxon>Bacteria</taxon>
        <taxon>Bacillati</taxon>
        <taxon>Bacillota</taxon>
        <taxon>Clostridia</taxon>
        <taxon>Eubacteriales</taxon>
        <taxon>Heliobacteriaceae</taxon>
        <taxon>Heliomicrobium</taxon>
    </lineage>
</organism>